<accession>A0ABX2RPS7</accession>
<dbReference type="Pfam" id="PF00764">
    <property type="entry name" value="Arginosuc_synth"/>
    <property type="match status" value="1"/>
</dbReference>
<dbReference type="Proteomes" id="UP000631553">
    <property type="component" value="Unassembled WGS sequence"/>
</dbReference>
<dbReference type="Gene3D" id="3.90.1260.10">
    <property type="entry name" value="Argininosuccinate synthetase, chain A, domain 2"/>
    <property type="match status" value="1"/>
</dbReference>
<evidence type="ECO:0000256" key="8">
    <source>
        <dbReference type="HAMAP-Rule" id="MF_00005"/>
    </source>
</evidence>
<dbReference type="HAMAP" id="MF_00005">
    <property type="entry name" value="Arg_succ_synth_type1"/>
    <property type="match status" value="1"/>
</dbReference>
<dbReference type="SUPFAM" id="SSF52402">
    <property type="entry name" value="Adenine nucleotide alpha hydrolases-like"/>
    <property type="match status" value="1"/>
</dbReference>
<evidence type="ECO:0000259" key="9">
    <source>
        <dbReference type="Pfam" id="PF00764"/>
    </source>
</evidence>
<feature type="binding site" evidence="8">
    <location>
        <position position="271"/>
    </location>
    <ligand>
        <name>L-citrulline</name>
        <dbReference type="ChEBI" id="CHEBI:57743"/>
    </ligand>
</feature>
<feature type="binding site" evidence="8">
    <location>
        <position position="117"/>
    </location>
    <ligand>
        <name>ATP</name>
        <dbReference type="ChEBI" id="CHEBI:30616"/>
    </ligand>
</feature>
<comment type="caution">
    <text evidence="11">The sequence shown here is derived from an EMBL/GenBank/DDBJ whole genome shotgun (WGS) entry which is preliminary data.</text>
</comment>
<comment type="similarity">
    <text evidence="8">Belongs to the argininosuccinate synthase family. Type 1 subfamily.</text>
</comment>
<dbReference type="GO" id="GO:0004055">
    <property type="term" value="F:argininosuccinate synthase activity"/>
    <property type="evidence" value="ECO:0007669"/>
    <property type="project" value="UniProtKB-EC"/>
</dbReference>
<dbReference type="InterPro" id="IPR024074">
    <property type="entry name" value="AS_cat/multimer_dom_body"/>
</dbReference>
<feature type="binding site" evidence="8">
    <location>
        <position position="127"/>
    </location>
    <ligand>
        <name>L-citrulline</name>
        <dbReference type="ChEBI" id="CHEBI:57743"/>
    </ligand>
</feature>
<dbReference type="NCBIfam" id="TIGR00032">
    <property type="entry name" value="argG"/>
    <property type="match status" value="1"/>
</dbReference>
<comment type="pathway">
    <text evidence="1 8">Amino-acid biosynthesis; L-arginine biosynthesis; L-arginine from L-ornithine and carbamoyl phosphate: step 2/3.</text>
</comment>
<dbReference type="NCBIfam" id="NF001770">
    <property type="entry name" value="PRK00509.1"/>
    <property type="match status" value="1"/>
</dbReference>
<keyword evidence="8" id="KW-0963">Cytoplasm</keyword>
<evidence type="ECO:0000259" key="10">
    <source>
        <dbReference type="Pfam" id="PF20979"/>
    </source>
</evidence>
<dbReference type="Gene3D" id="1.20.5.470">
    <property type="entry name" value="Single helix bin"/>
    <property type="match status" value="1"/>
</dbReference>
<dbReference type="InterPro" id="IPR001518">
    <property type="entry name" value="Arginosuc_synth"/>
</dbReference>
<evidence type="ECO:0000256" key="6">
    <source>
        <dbReference type="ARBA" id="ARBA00022741"/>
    </source>
</evidence>
<comment type="caution">
    <text evidence="8">Lacks conserved residue(s) required for the propagation of feature annotation.</text>
</comment>
<feature type="binding site" evidence="8">
    <location>
        <begin position="8"/>
        <end position="16"/>
    </location>
    <ligand>
        <name>ATP</name>
        <dbReference type="ChEBI" id="CHEBI:30616"/>
    </ligand>
</feature>
<evidence type="ECO:0000256" key="7">
    <source>
        <dbReference type="ARBA" id="ARBA00022840"/>
    </source>
</evidence>
<dbReference type="PROSITE" id="PS00565">
    <property type="entry name" value="ARGININOSUCCIN_SYN_2"/>
    <property type="match status" value="1"/>
</dbReference>
<dbReference type="RefSeq" id="WP_179804361.1">
    <property type="nucleotide sequence ID" value="NZ_JACCCQ010000001.1"/>
</dbReference>
<evidence type="ECO:0000256" key="2">
    <source>
        <dbReference type="ARBA" id="ARBA00012286"/>
    </source>
</evidence>
<name>A0ABX2RPS7_9ACTN</name>
<keyword evidence="3 8" id="KW-0055">Arginine biosynthesis</keyword>
<dbReference type="InterPro" id="IPR048268">
    <property type="entry name" value="Arginosuc_syn_C"/>
</dbReference>
<evidence type="ECO:0000256" key="3">
    <source>
        <dbReference type="ARBA" id="ARBA00022571"/>
    </source>
</evidence>
<evidence type="ECO:0000313" key="12">
    <source>
        <dbReference type="Proteomes" id="UP000631553"/>
    </source>
</evidence>
<organism evidence="11 12">
    <name type="scientific">Micromonospora purpureochromogenes</name>
    <dbReference type="NCBI Taxonomy" id="47872"/>
    <lineage>
        <taxon>Bacteria</taxon>
        <taxon>Bacillati</taxon>
        <taxon>Actinomycetota</taxon>
        <taxon>Actinomycetes</taxon>
        <taxon>Micromonosporales</taxon>
        <taxon>Micromonosporaceae</taxon>
        <taxon>Micromonospora</taxon>
    </lineage>
</organism>
<dbReference type="CDD" id="cd01999">
    <property type="entry name" value="ASS"/>
    <property type="match status" value="1"/>
</dbReference>
<evidence type="ECO:0000256" key="4">
    <source>
        <dbReference type="ARBA" id="ARBA00022598"/>
    </source>
</evidence>
<dbReference type="InterPro" id="IPR048267">
    <property type="entry name" value="Arginosuc_syn_N"/>
</dbReference>
<protein>
    <recommendedName>
        <fullName evidence="2 8">Argininosuccinate synthase</fullName>
        <ecNumber evidence="2 8">6.3.4.5</ecNumber>
    </recommendedName>
    <alternativeName>
        <fullName evidence="8">Citrulline--aspartate ligase</fullName>
    </alternativeName>
</protein>
<dbReference type="PANTHER" id="PTHR11587">
    <property type="entry name" value="ARGININOSUCCINATE SYNTHASE"/>
    <property type="match status" value="1"/>
</dbReference>
<dbReference type="PROSITE" id="PS00564">
    <property type="entry name" value="ARGININOSUCCIN_SYN_1"/>
    <property type="match status" value="1"/>
</dbReference>
<comment type="subunit">
    <text evidence="8">Homotetramer.</text>
</comment>
<sequence>MTERVVLAYSGGLDTSVAIPYLAEQTGAEIVAVAVDVGQGGEDLDAIRQRALDCGAVESEVVDARDEFAADYCLPAMRANALYMDRYPLVSALSRPLIVKHLVAAARKHGGTIVSHGCTGKGNDQVRFEVGLSALAPDLKIIAPARDFAWTRDKAIAFAEEKGLPIDVSAKSPYSIDQNLWGRAVETGFLEDIWNGPIEDLYSYTADPAEPRDADEVVITFDAGNPVAIDGETVTPYQAILELNRRAGAQGVGRLDMVEDRLVGIKSREVYEAPGAIALITAHQELEAVTVERDLARFKRGVDQRWGELVYDGLWFSPLKNSLDAFIDDAQRHVSGEVRLTLHGGRATVTGRRSEASLYDFGMATYDTGDTFDQSLAKGFVQLWGLPSKMAAARDARLGG</sequence>
<dbReference type="InterPro" id="IPR014729">
    <property type="entry name" value="Rossmann-like_a/b/a_fold"/>
</dbReference>
<dbReference type="Pfam" id="PF20979">
    <property type="entry name" value="Arginosuc_syn_C"/>
    <property type="match status" value="1"/>
</dbReference>
<dbReference type="EMBL" id="JACCCQ010000001">
    <property type="protein sequence ID" value="NYF58488.1"/>
    <property type="molecule type" value="Genomic_DNA"/>
</dbReference>
<keyword evidence="5 8" id="KW-0028">Amino-acid biosynthesis</keyword>
<comment type="catalytic activity">
    <reaction evidence="8">
        <text>L-citrulline + L-aspartate + ATP = 2-(N(omega)-L-arginino)succinate + AMP + diphosphate + H(+)</text>
        <dbReference type="Rhea" id="RHEA:10932"/>
        <dbReference type="ChEBI" id="CHEBI:15378"/>
        <dbReference type="ChEBI" id="CHEBI:29991"/>
        <dbReference type="ChEBI" id="CHEBI:30616"/>
        <dbReference type="ChEBI" id="CHEBI:33019"/>
        <dbReference type="ChEBI" id="CHEBI:57472"/>
        <dbReference type="ChEBI" id="CHEBI:57743"/>
        <dbReference type="ChEBI" id="CHEBI:456215"/>
        <dbReference type="EC" id="6.3.4.5"/>
    </reaction>
</comment>
<feature type="binding site" evidence="8">
    <location>
        <position position="124"/>
    </location>
    <ligand>
        <name>L-aspartate</name>
        <dbReference type="ChEBI" id="CHEBI:29991"/>
    </ligand>
</feature>
<feature type="domain" description="Arginosuccinate synthase C-terminal" evidence="10">
    <location>
        <begin position="174"/>
        <end position="390"/>
    </location>
</feature>
<comment type="subcellular location">
    <subcellularLocation>
        <location evidence="8">Cytoplasm</location>
    </subcellularLocation>
</comment>
<dbReference type="SUPFAM" id="SSF69864">
    <property type="entry name" value="Argininosuccinate synthetase, C-terminal domain"/>
    <property type="match status" value="1"/>
</dbReference>
<dbReference type="InterPro" id="IPR023434">
    <property type="entry name" value="Arginosuc_synth_type_1_subfam"/>
</dbReference>
<reference evidence="11 12" key="1">
    <citation type="submission" date="2020-07" db="EMBL/GenBank/DDBJ databases">
        <title>Sequencing the genomes of 1000 actinobacteria strains.</title>
        <authorList>
            <person name="Klenk H.-P."/>
        </authorList>
    </citation>
    <scope>NUCLEOTIDE SEQUENCE [LARGE SCALE GENOMIC DNA]</scope>
    <source>
        <strain evidence="11 12">DSM 43814</strain>
    </source>
</reference>
<feature type="binding site" evidence="8">
    <location>
        <position position="123"/>
    </location>
    <ligand>
        <name>L-aspartate</name>
        <dbReference type="ChEBI" id="CHEBI:29991"/>
    </ligand>
</feature>
<evidence type="ECO:0000256" key="1">
    <source>
        <dbReference type="ARBA" id="ARBA00004967"/>
    </source>
</evidence>
<feature type="domain" description="Arginosuccinate synthase-like N-terminal" evidence="9">
    <location>
        <begin position="4"/>
        <end position="165"/>
    </location>
</feature>
<keyword evidence="12" id="KW-1185">Reference proteome</keyword>
<feature type="binding site" evidence="8">
    <location>
        <position position="123"/>
    </location>
    <ligand>
        <name>L-citrulline</name>
        <dbReference type="ChEBI" id="CHEBI:57743"/>
    </ligand>
</feature>
<dbReference type="Gene3D" id="3.40.50.620">
    <property type="entry name" value="HUPs"/>
    <property type="match status" value="1"/>
</dbReference>
<keyword evidence="4 8" id="KW-0436">Ligase</keyword>
<proteinExistence type="inferred from homology"/>
<evidence type="ECO:0000256" key="5">
    <source>
        <dbReference type="ARBA" id="ARBA00022605"/>
    </source>
</evidence>
<dbReference type="PANTHER" id="PTHR11587:SF2">
    <property type="entry name" value="ARGININOSUCCINATE SYNTHASE"/>
    <property type="match status" value="1"/>
</dbReference>
<feature type="binding site" evidence="8">
    <location>
        <position position="87"/>
    </location>
    <ligand>
        <name>L-citrulline</name>
        <dbReference type="ChEBI" id="CHEBI:57743"/>
    </ligand>
</feature>
<dbReference type="EC" id="6.3.4.5" evidence="2 8"/>
<gene>
    <name evidence="8" type="primary">argG</name>
    <name evidence="11" type="ORF">HDA35_004319</name>
</gene>
<feature type="binding site" evidence="8">
    <location>
        <position position="259"/>
    </location>
    <ligand>
        <name>L-citrulline</name>
        <dbReference type="ChEBI" id="CHEBI:57743"/>
    </ligand>
</feature>
<keyword evidence="7 8" id="KW-0067">ATP-binding</keyword>
<evidence type="ECO:0000313" key="11">
    <source>
        <dbReference type="EMBL" id="NYF58488.1"/>
    </source>
</evidence>
<dbReference type="InterPro" id="IPR018223">
    <property type="entry name" value="Arginosuc_synth_CS"/>
</dbReference>
<feature type="binding site" evidence="8">
    <location>
        <position position="119"/>
    </location>
    <ligand>
        <name>L-aspartate</name>
        <dbReference type="ChEBI" id="CHEBI:29991"/>
    </ligand>
</feature>
<keyword evidence="6 8" id="KW-0547">Nucleotide-binding</keyword>
<feature type="binding site" evidence="8">
    <location>
        <position position="175"/>
    </location>
    <ligand>
        <name>L-citrulline</name>
        <dbReference type="ChEBI" id="CHEBI:57743"/>
    </ligand>
</feature>